<feature type="region of interest" description="Disordered" evidence="1">
    <location>
        <begin position="26"/>
        <end position="49"/>
    </location>
</feature>
<evidence type="ECO:0000256" key="1">
    <source>
        <dbReference type="SAM" id="MobiDB-lite"/>
    </source>
</evidence>
<comment type="caution">
    <text evidence="2">The sequence shown here is derived from an EMBL/GenBank/DDBJ whole genome shotgun (WGS) entry which is preliminary data.</text>
</comment>
<evidence type="ECO:0000313" key="2">
    <source>
        <dbReference type="EMBL" id="MBW0488532.1"/>
    </source>
</evidence>
<sequence length="129" mass="14367">MEAKESRLSEYLYQFLKVIKGLGHDSSYGSPQGPPYGAPMGKAGPTPQSLRGPSSMVLDYSLQAQAMGANFAPWKPLQNWAQGDLNCPHRPWAIKSQYGLKWVEMAIKAQIKEFFHIISGNRKTKMAPK</sequence>
<accession>A0A9Q3H2E7</accession>
<dbReference type="Proteomes" id="UP000765509">
    <property type="component" value="Unassembled WGS sequence"/>
</dbReference>
<evidence type="ECO:0000313" key="3">
    <source>
        <dbReference type="Proteomes" id="UP000765509"/>
    </source>
</evidence>
<organism evidence="2 3">
    <name type="scientific">Austropuccinia psidii MF-1</name>
    <dbReference type="NCBI Taxonomy" id="1389203"/>
    <lineage>
        <taxon>Eukaryota</taxon>
        <taxon>Fungi</taxon>
        <taxon>Dikarya</taxon>
        <taxon>Basidiomycota</taxon>
        <taxon>Pucciniomycotina</taxon>
        <taxon>Pucciniomycetes</taxon>
        <taxon>Pucciniales</taxon>
        <taxon>Sphaerophragmiaceae</taxon>
        <taxon>Austropuccinia</taxon>
    </lineage>
</organism>
<proteinExistence type="predicted"/>
<keyword evidence="3" id="KW-1185">Reference proteome</keyword>
<reference evidence="2" key="1">
    <citation type="submission" date="2021-03" db="EMBL/GenBank/DDBJ databases">
        <title>Draft genome sequence of rust myrtle Austropuccinia psidii MF-1, a brazilian biotype.</title>
        <authorList>
            <person name="Quecine M.C."/>
            <person name="Pachon D.M.R."/>
            <person name="Bonatelli M.L."/>
            <person name="Correr F.H."/>
            <person name="Franceschini L.M."/>
            <person name="Leite T.F."/>
            <person name="Margarido G.R.A."/>
            <person name="Almeida C.A."/>
            <person name="Ferrarezi J.A."/>
            <person name="Labate C.A."/>
        </authorList>
    </citation>
    <scope>NUCLEOTIDE SEQUENCE</scope>
    <source>
        <strain evidence="2">MF-1</strain>
    </source>
</reference>
<name>A0A9Q3H2E7_9BASI</name>
<dbReference type="EMBL" id="AVOT02009640">
    <property type="protein sequence ID" value="MBW0488532.1"/>
    <property type="molecule type" value="Genomic_DNA"/>
</dbReference>
<dbReference type="AlphaFoldDB" id="A0A9Q3H2E7"/>
<gene>
    <name evidence="2" type="ORF">O181_028247</name>
</gene>
<protein>
    <submittedName>
        <fullName evidence="2">Uncharacterized protein</fullName>
    </submittedName>
</protein>